<dbReference type="InterPro" id="IPR050311">
    <property type="entry name" value="ORC1/CDC6"/>
</dbReference>
<evidence type="ECO:0000313" key="10">
    <source>
        <dbReference type="Proteomes" id="UP000444721"/>
    </source>
</evidence>
<keyword evidence="3 6" id="KW-0235">DNA replication</keyword>
<evidence type="ECO:0000313" key="9">
    <source>
        <dbReference type="EMBL" id="KAF0971798.1"/>
    </source>
</evidence>
<dbReference type="InterPro" id="IPR027417">
    <property type="entry name" value="P-loop_NTPase"/>
</dbReference>
<dbReference type="InterPro" id="IPR003593">
    <property type="entry name" value="AAA+_ATPase"/>
</dbReference>
<dbReference type="OrthoDB" id="1926878at2759"/>
<keyword evidence="6" id="KW-0547">Nucleotide-binding</keyword>
<sequence length="444" mass="50561">MIKYPSREVTAGIGSSSEQHPTSLSLEEDQHFDASSQPLPCREKELAQIKGNILNRIELSCPYSMYVSGEPGSGKTASVKQVVNELCNEKRNVISIFINAMKLSQPSKALEIIFDRVIKQNNRTLKSKTKTSVKTKIESYFKNPKTFEKRPYVIVIVDEMDFFVMNTTNNTKNIHLLYELVDITRDKNSKLCIIGISNTVSLLDKLHTKIKSRFDDTLTFFPYENEQIRTIVESKILNNYGDYFDKSAIKMIGSVIARKAGDIRRAIDIIKRCIEVYQCSPQALGEKKKKIDSIFVKNIASDYANNYPLESLSIYHKLFLHCVLQEFQMKTKALKENPNSAITGSFDANPDNILFERVVMRFQNLLAMSENIKPSTSSSSFSSSTHLLHLSMDQLEHVMGTWVELGVISVEYDNRERLPLIHLHDAQETLCALQSDQEIKSFCL</sequence>
<dbReference type="VEuPathDB" id="AmoebaDB:NfTy_081900"/>
<dbReference type="GO" id="GO:0006270">
    <property type="term" value="P:DNA replication initiation"/>
    <property type="evidence" value="ECO:0007669"/>
    <property type="project" value="TreeGrafter"/>
</dbReference>
<reference evidence="9 10" key="1">
    <citation type="journal article" date="2019" name="Sci. Rep.">
        <title>Nanopore sequencing improves the draft genome of the human pathogenic amoeba Naegleria fowleri.</title>
        <authorList>
            <person name="Liechti N."/>
            <person name="Schurch N."/>
            <person name="Bruggmann R."/>
            <person name="Wittwer M."/>
        </authorList>
    </citation>
    <scope>NUCLEOTIDE SEQUENCE [LARGE SCALE GENOMIC DNA]</scope>
    <source>
        <strain evidence="9 10">ATCC 30894</strain>
    </source>
</reference>
<dbReference type="Proteomes" id="UP000444721">
    <property type="component" value="Unassembled WGS sequence"/>
</dbReference>
<protein>
    <recommendedName>
        <fullName evidence="6">Origin recognition complex subunit 1</fullName>
    </recommendedName>
</protein>
<evidence type="ECO:0000256" key="5">
    <source>
        <dbReference type="ARBA" id="ARBA00023242"/>
    </source>
</evidence>
<evidence type="ECO:0000256" key="3">
    <source>
        <dbReference type="ARBA" id="ARBA00022705"/>
    </source>
</evidence>
<dbReference type="InterPro" id="IPR003959">
    <property type="entry name" value="ATPase_AAA_core"/>
</dbReference>
<dbReference type="GO" id="GO:0016887">
    <property type="term" value="F:ATP hydrolysis activity"/>
    <property type="evidence" value="ECO:0007669"/>
    <property type="project" value="InterPro"/>
</dbReference>
<feature type="compositionally biased region" description="Polar residues" evidence="7">
    <location>
        <begin position="13"/>
        <end position="25"/>
    </location>
</feature>
<dbReference type="CDD" id="cd00009">
    <property type="entry name" value="AAA"/>
    <property type="match status" value="1"/>
</dbReference>
<accession>A0A6A5BCT9</accession>
<evidence type="ECO:0000256" key="2">
    <source>
        <dbReference type="ARBA" id="ARBA00008398"/>
    </source>
</evidence>
<dbReference type="EMBL" id="VFQX01000074">
    <property type="protein sequence ID" value="KAF0971798.1"/>
    <property type="molecule type" value="Genomic_DNA"/>
</dbReference>
<evidence type="ECO:0000256" key="1">
    <source>
        <dbReference type="ARBA" id="ARBA00004123"/>
    </source>
</evidence>
<evidence type="ECO:0000256" key="4">
    <source>
        <dbReference type="ARBA" id="ARBA00023125"/>
    </source>
</evidence>
<dbReference type="AlphaFoldDB" id="A0A6A5BCT9"/>
<comment type="function">
    <text evidence="6">Component of the origin recognition complex (ORC) that binds origins of replication. DNA-binding is ATP-dependent, however specific DNA sequences that define origins of replication have not been identified so far. ORC is required to assemble the pre-replication complex necessary to initiate DNA replication.</text>
</comment>
<comment type="subcellular location">
    <subcellularLocation>
        <location evidence="1 6">Nucleus</location>
    </subcellularLocation>
</comment>
<dbReference type="PANTHER" id="PTHR10763:SF23">
    <property type="entry name" value="ORIGIN RECOGNITION COMPLEX SUBUNIT 1"/>
    <property type="match status" value="1"/>
</dbReference>
<dbReference type="Pfam" id="PF22606">
    <property type="entry name" value="Cdc6-ORC-like_ATPase_lid"/>
    <property type="match status" value="1"/>
</dbReference>
<comment type="similarity">
    <text evidence="2 6">Belongs to the ORC1 family.</text>
</comment>
<keyword evidence="5 6" id="KW-0539">Nucleus</keyword>
<keyword evidence="4 6" id="KW-0238">DNA-binding</keyword>
<keyword evidence="10" id="KW-1185">Reference proteome</keyword>
<dbReference type="VEuPathDB" id="AmoebaDB:NF0076460"/>
<dbReference type="VEuPathDB" id="AmoebaDB:FDP41_010021"/>
<name>A0A6A5BCT9_NAEFO</name>
<dbReference type="GO" id="GO:0005664">
    <property type="term" value="C:nuclear origin of replication recognition complex"/>
    <property type="evidence" value="ECO:0007669"/>
    <property type="project" value="TreeGrafter"/>
</dbReference>
<dbReference type="SMART" id="SM00382">
    <property type="entry name" value="AAA"/>
    <property type="match status" value="1"/>
</dbReference>
<dbReference type="InterPro" id="IPR054425">
    <property type="entry name" value="Cdc6_ORC1-like_ATPase_lid"/>
</dbReference>
<gene>
    <name evidence="9" type="ORF">FDP41_010021</name>
</gene>
<feature type="domain" description="AAA+ ATPase" evidence="8">
    <location>
        <begin position="61"/>
        <end position="224"/>
    </location>
</feature>
<comment type="subunit">
    <text evidence="6">ORC is composed of six subunits.</text>
</comment>
<dbReference type="RefSeq" id="XP_044556514.1">
    <property type="nucleotide sequence ID" value="XM_044700275.1"/>
</dbReference>
<organism evidence="9 10">
    <name type="scientific">Naegleria fowleri</name>
    <name type="common">Brain eating amoeba</name>
    <dbReference type="NCBI Taxonomy" id="5763"/>
    <lineage>
        <taxon>Eukaryota</taxon>
        <taxon>Discoba</taxon>
        <taxon>Heterolobosea</taxon>
        <taxon>Tetramitia</taxon>
        <taxon>Eutetramitia</taxon>
        <taxon>Vahlkampfiidae</taxon>
        <taxon>Naegleria</taxon>
    </lineage>
</organism>
<dbReference type="PANTHER" id="PTHR10763">
    <property type="entry name" value="CELL DIVISION CONTROL PROTEIN 6-RELATED"/>
    <property type="match status" value="1"/>
</dbReference>
<dbReference type="GeneID" id="68117236"/>
<keyword evidence="6" id="KW-0067">ATP-binding</keyword>
<feature type="region of interest" description="Disordered" evidence="7">
    <location>
        <begin position="1"/>
        <end position="37"/>
    </location>
</feature>
<dbReference type="GO" id="GO:0033314">
    <property type="term" value="P:mitotic DNA replication checkpoint signaling"/>
    <property type="evidence" value="ECO:0007669"/>
    <property type="project" value="TreeGrafter"/>
</dbReference>
<dbReference type="SUPFAM" id="SSF52540">
    <property type="entry name" value="P-loop containing nucleoside triphosphate hydrolases"/>
    <property type="match status" value="1"/>
</dbReference>
<dbReference type="Gene3D" id="3.40.50.300">
    <property type="entry name" value="P-loop containing nucleotide triphosphate hydrolases"/>
    <property type="match status" value="1"/>
</dbReference>
<evidence type="ECO:0000256" key="6">
    <source>
        <dbReference type="RuleBase" id="RU365058"/>
    </source>
</evidence>
<dbReference type="GO" id="GO:0005524">
    <property type="term" value="F:ATP binding"/>
    <property type="evidence" value="ECO:0007669"/>
    <property type="project" value="UniProtKB-KW"/>
</dbReference>
<comment type="caution">
    <text evidence="9">The sequence shown here is derived from an EMBL/GenBank/DDBJ whole genome shotgun (WGS) entry which is preliminary data.</text>
</comment>
<evidence type="ECO:0000256" key="7">
    <source>
        <dbReference type="SAM" id="MobiDB-lite"/>
    </source>
</evidence>
<evidence type="ECO:0000259" key="8">
    <source>
        <dbReference type="SMART" id="SM00382"/>
    </source>
</evidence>
<dbReference type="Pfam" id="PF00004">
    <property type="entry name" value="AAA"/>
    <property type="match status" value="1"/>
</dbReference>
<dbReference type="OMA" id="QPIINGE"/>
<proteinExistence type="inferred from homology"/>
<dbReference type="GO" id="GO:0003688">
    <property type="term" value="F:DNA replication origin binding"/>
    <property type="evidence" value="ECO:0007669"/>
    <property type="project" value="TreeGrafter"/>
</dbReference>